<comment type="pathway">
    <text evidence="1">Cell wall biogenesis; cell wall polysaccharide biosynthesis.</text>
</comment>
<evidence type="ECO:0000256" key="4">
    <source>
        <dbReference type="ARBA" id="ARBA00022679"/>
    </source>
</evidence>
<dbReference type="Proteomes" id="UP000326702">
    <property type="component" value="Chromosome"/>
</dbReference>
<protein>
    <recommendedName>
        <fullName evidence="8">Glycosyltransferase 2-like domain-containing protein</fullName>
    </recommendedName>
</protein>
<feature type="transmembrane region" description="Helical" evidence="5">
    <location>
        <begin position="535"/>
        <end position="553"/>
    </location>
</feature>
<feature type="transmembrane region" description="Helical" evidence="5">
    <location>
        <begin position="784"/>
        <end position="803"/>
    </location>
</feature>
<feature type="transmembrane region" description="Helical" evidence="5">
    <location>
        <begin position="559"/>
        <end position="581"/>
    </location>
</feature>
<evidence type="ECO:0000256" key="5">
    <source>
        <dbReference type="SAM" id="Phobius"/>
    </source>
</evidence>
<comment type="similarity">
    <text evidence="2">Belongs to the glycosyltransferase 2 family.</text>
</comment>
<evidence type="ECO:0000313" key="6">
    <source>
        <dbReference type="EMBL" id="QFU99118.1"/>
    </source>
</evidence>
<dbReference type="GO" id="GO:0016757">
    <property type="term" value="F:glycosyltransferase activity"/>
    <property type="evidence" value="ECO:0007669"/>
    <property type="project" value="UniProtKB-KW"/>
</dbReference>
<dbReference type="AlphaFoldDB" id="A0A5P9QCD2"/>
<dbReference type="KEGG" id="lxl:KDY119_02644"/>
<dbReference type="EMBL" id="CP045529">
    <property type="protein sequence ID" value="QFU99118.1"/>
    <property type="molecule type" value="Genomic_DNA"/>
</dbReference>
<dbReference type="Gene3D" id="3.90.550.10">
    <property type="entry name" value="Spore Coat Polysaccharide Biosynthesis Protein SpsA, Chain A"/>
    <property type="match status" value="1"/>
</dbReference>
<evidence type="ECO:0000313" key="7">
    <source>
        <dbReference type="Proteomes" id="UP000326702"/>
    </source>
</evidence>
<gene>
    <name evidence="6" type="ORF">KDY119_02644</name>
</gene>
<evidence type="ECO:0000256" key="3">
    <source>
        <dbReference type="ARBA" id="ARBA00022676"/>
    </source>
</evidence>
<dbReference type="PANTHER" id="PTHR43179">
    <property type="entry name" value="RHAMNOSYLTRANSFERASE WBBL"/>
    <property type="match status" value="1"/>
</dbReference>
<keyword evidence="5" id="KW-0472">Membrane</keyword>
<accession>A0A5P9QCD2</accession>
<proteinExistence type="inferred from homology"/>
<keyword evidence="5" id="KW-0812">Transmembrane</keyword>
<name>A0A5P9QCD2_9MICO</name>
<feature type="transmembrane region" description="Helical" evidence="5">
    <location>
        <begin position="503"/>
        <end position="523"/>
    </location>
</feature>
<keyword evidence="5" id="KW-1133">Transmembrane helix</keyword>
<dbReference type="RefSeq" id="WP_153022415.1">
    <property type="nucleotide sequence ID" value="NZ_BAABIH010000008.1"/>
</dbReference>
<dbReference type="PANTHER" id="PTHR43179:SF12">
    <property type="entry name" value="GALACTOFURANOSYLTRANSFERASE GLFT2"/>
    <property type="match status" value="1"/>
</dbReference>
<reference evidence="6 7" key="1">
    <citation type="submission" date="2019-10" db="EMBL/GenBank/DDBJ databases">
        <title>Genome sequence of Luteimicrobium xylanilyticum HY-24.</title>
        <authorList>
            <person name="Kim D.Y."/>
            <person name="Park H.-Y."/>
        </authorList>
    </citation>
    <scope>NUCLEOTIDE SEQUENCE [LARGE SCALE GENOMIC DNA]</scope>
    <source>
        <strain evidence="6 7">HY-24</strain>
    </source>
</reference>
<organism evidence="6 7">
    <name type="scientific">Luteimicrobium xylanilyticum</name>
    <dbReference type="NCBI Taxonomy" id="1133546"/>
    <lineage>
        <taxon>Bacteria</taxon>
        <taxon>Bacillati</taxon>
        <taxon>Actinomycetota</taxon>
        <taxon>Actinomycetes</taxon>
        <taxon>Micrococcales</taxon>
        <taxon>Luteimicrobium</taxon>
    </lineage>
</organism>
<dbReference type="Pfam" id="PF13641">
    <property type="entry name" value="Glyco_tranf_2_3"/>
    <property type="match status" value="1"/>
</dbReference>
<feature type="transmembrane region" description="Helical" evidence="5">
    <location>
        <begin position="626"/>
        <end position="645"/>
    </location>
</feature>
<evidence type="ECO:0000256" key="1">
    <source>
        <dbReference type="ARBA" id="ARBA00004776"/>
    </source>
</evidence>
<feature type="transmembrane region" description="Helical" evidence="5">
    <location>
        <begin position="419"/>
        <end position="444"/>
    </location>
</feature>
<keyword evidence="4" id="KW-0808">Transferase</keyword>
<dbReference type="InterPro" id="IPR029044">
    <property type="entry name" value="Nucleotide-diphossugar_trans"/>
</dbReference>
<sequence length="1136" mass="117287">MNDASALSTAPADAGASIVSAVTGTIPVVASVTAVIVTRGANPWFRRTLAAVRAQHRAPTRLVVVDVATSTATSGYGDLQLGDARFVAAPRARTFGEGVAAALREEPDGTWLWLLHDDSAPDAGALGALLRAVEHSSAVAVAGAKQRRWKARDPRPATLADDGRHIPELVEVGVTTSRAGRRVSVVEPHEIDQGQHDARDDVLGVGLAGALVRRGVWDQLGGTDPELGAFGDGLDLCRRARLAGHRVVVVPGAVVEHAQLSLHRVDPADPTTALRVDDDDLEDAADESFGARRRSELYLRLVGAPLALLPVLAVWLVVCAPFRAMYRLVLKQPAHARDELLAPLLVLVRVPGLVRARRSAHRTSTVPRRAVRPLQQDWREGAAQRRDRRLSAAELRRSAFAPSELERAELQQLAARRRVTLGAVALALVVLTGLVFASLAGALASGERLVGGALLPASSSWGELWSAATSGWVQSGFGHAAPADPVLAVVLGASVLTFGHVQVAVNLLLATSFLVAGLGAWFAAGALTRWIPARAWAALVWAASPALLLAVGQGRLGALVAHAALPWFVLATLRGVGVVADDRIAPAAGPLDAAGRGPARRLATPSLGALAAAALLLVPVAAGAPVLLAACLVAVVVAALATVVTSARPRRYVRLLLVPVPALVVLGPFLWHVGRTWGREGGGWRLLLATPGNPTGYDAVPPWQSALGWPSSPTSALGIAGTWATVVSWSLVGSVAAVAVVAVVRSRRPVAARVGWVVAAAGLALAVVAPAVTVATSASGLVRVWPGAGTSLVVAGLLGAALLGLPERTVLRGRYDEPHRGKQVARAAVVGLALAVPCATVGTWVAQDVDTTHHTVGDLTLAGTPVVPPVGQQMQAAGARLLLLDAVPTTGAVRYTLLRADGTQLVDSSVVVDGRAARAALDGTVPASGSPEARLAQVVAQLAGDGVAPSSRGLADAMSDLGVGGVLLPADGTTRGSSRAALTARLDTVPGLARVTEGQDSVLWRVDLSGASGAQTSTGGAWATLRDADGKVLRALPTPGPGVDETLPARDAATTLVLASHAHRHWRATLDGRSLATAGGGGTWQQEFAVPAGKAGHLVVSYDAPHRALWLWSSGVLLLVVVLLALPVRRRRVVLR</sequence>
<evidence type="ECO:0000256" key="2">
    <source>
        <dbReference type="ARBA" id="ARBA00006739"/>
    </source>
</evidence>
<feature type="transmembrane region" description="Helical" evidence="5">
    <location>
        <begin position="824"/>
        <end position="846"/>
    </location>
</feature>
<feature type="transmembrane region" description="Helical" evidence="5">
    <location>
        <begin position="1109"/>
        <end position="1128"/>
    </location>
</feature>
<feature type="transmembrane region" description="Helical" evidence="5">
    <location>
        <begin position="717"/>
        <end position="744"/>
    </location>
</feature>
<keyword evidence="3" id="KW-0328">Glycosyltransferase</keyword>
<feature type="transmembrane region" description="Helical" evidence="5">
    <location>
        <begin position="756"/>
        <end position="778"/>
    </location>
</feature>
<feature type="transmembrane region" description="Helical" evidence="5">
    <location>
        <begin position="652"/>
        <end position="671"/>
    </location>
</feature>
<feature type="transmembrane region" description="Helical" evidence="5">
    <location>
        <begin position="297"/>
        <end position="322"/>
    </location>
</feature>
<dbReference type="OrthoDB" id="3734530at2"/>
<dbReference type="SUPFAM" id="SSF53448">
    <property type="entry name" value="Nucleotide-diphospho-sugar transferases"/>
    <property type="match status" value="1"/>
</dbReference>
<keyword evidence="7" id="KW-1185">Reference proteome</keyword>
<evidence type="ECO:0008006" key="8">
    <source>
        <dbReference type="Google" id="ProtNLM"/>
    </source>
</evidence>